<protein>
    <submittedName>
        <fullName evidence="1">Gsr4392 protein</fullName>
    </submittedName>
</protein>
<sequence>METPAVETYLLTNRLLTEPQLVRARELVQLWQGSLPIVLWKLGLIDLNTFAILLEL</sequence>
<name>Q7ND44_GLOVI</name>
<dbReference type="InParanoid" id="Q7ND44"/>
<dbReference type="Pfam" id="PF11165">
    <property type="entry name" value="DUF2949"/>
    <property type="match status" value="1"/>
</dbReference>
<proteinExistence type="predicted"/>
<dbReference type="KEGG" id="gvi:gsr4392"/>
<dbReference type="InterPro" id="IPR021336">
    <property type="entry name" value="DUF2949"/>
</dbReference>
<organism evidence="1 2">
    <name type="scientific">Gloeobacter violaceus (strain ATCC 29082 / PCC 7421)</name>
    <dbReference type="NCBI Taxonomy" id="251221"/>
    <lineage>
        <taxon>Bacteria</taxon>
        <taxon>Bacillati</taxon>
        <taxon>Cyanobacteriota</taxon>
        <taxon>Cyanophyceae</taxon>
        <taxon>Gloeobacterales</taxon>
        <taxon>Gloeobacteraceae</taxon>
        <taxon>Gloeobacter</taxon>
    </lineage>
</organism>
<gene>
    <name evidence="1" type="ordered locus">gsr4392</name>
</gene>
<dbReference type="InterPro" id="IPR037257">
    <property type="entry name" value="T2SS_E_N_sf"/>
</dbReference>
<dbReference type="RefSeq" id="WP_011144375.1">
    <property type="nucleotide sequence ID" value="NC_005125.1"/>
</dbReference>
<dbReference type="Proteomes" id="UP000000557">
    <property type="component" value="Chromosome"/>
</dbReference>
<dbReference type="EnsemblBacteria" id="BAC92333">
    <property type="protein sequence ID" value="BAC92333"/>
    <property type="gene ID" value="BAC92333"/>
</dbReference>
<dbReference type="SUPFAM" id="SSF160246">
    <property type="entry name" value="EspE N-terminal domain-like"/>
    <property type="match status" value="1"/>
</dbReference>
<dbReference type="HOGENOM" id="CLU_3007868_0_0_3"/>
<dbReference type="PhylomeDB" id="Q7ND44"/>
<dbReference type="OrthoDB" id="433602at2"/>
<dbReference type="EMBL" id="BA000045">
    <property type="protein sequence ID" value="BAC92333.1"/>
    <property type="molecule type" value="Genomic_DNA"/>
</dbReference>
<reference evidence="1 2" key="1">
    <citation type="journal article" date="2003" name="DNA Res.">
        <title>Complete genome structure of Gloeobacter violaceus PCC 7421, a cyanobacterium that lacks thylakoids.</title>
        <authorList>
            <person name="Nakamura Y."/>
            <person name="Kaneko T."/>
            <person name="Sato S."/>
            <person name="Mimuro M."/>
            <person name="Miyashita H."/>
            <person name="Tsuchiya T."/>
            <person name="Sasamoto S."/>
            <person name="Watanabe A."/>
            <person name="Kawashima K."/>
            <person name="Kishida Y."/>
            <person name="Kiyokawa C."/>
            <person name="Kohara M."/>
            <person name="Matsumoto M."/>
            <person name="Matsuno A."/>
            <person name="Nakazaki N."/>
            <person name="Shimpo S."/>
            <person name="Takeuchi C."/>
            <person name="Yamada M."/>
            <person name="Tabata S."/>
        </authorList>
    </citation>
    <scope>NUCLEOTIDE SEQUENCE [LARGE SCALE GENOMIC DNA]</scope>
    <source>
        <strain evidence="2">ATCC 29082 / PCC 7421</strain>
    </source>
</reference>
<reference evidence="1 2" key="2">
    <citation type="journal article" date="2003" name="DNA Res.">
        <title>Complete genome structure of Gloeobacter violaceus PCC 7421, a cyanobacterium that lacks thylakoids (supplement).</title>
        <authorList>
            <person name="Nakamura Y."/>
            <person name="Kaneko T."/>
            <person name="Sato S."/>
            <person name="Mimuro M."/>
            <person name="Miyashita H."/>
            <person name="Tsuchiya T."/>
            <person name="Sasamoto S."/>
            <person name="Watanabe A."/>
            <person name="Kawashima K."/>
            <person name="Kishida Y."/>
            <person name="Kiyokawa C."/>
            <person name="Kohara M."/>
            <person name="Matsumoto M."/>
            <person name="Matsuno A."/>
            <person name="Nakazaki N."/>
            <person name="Shimpo S."/>
            <person name="Takeuchi C."/>
            <person name="Yamada M."/>
            <person name="Tabata S."/>
        </authorList>
    </citation>
    <scope>NUCLEOTIDE SEQUENCE [LARGE SCALE GENOMIC DNA]</scope>
    <source>
        <strain evidence="2">ATCC 29082 / PCC 7421</strain>
    </source>
</reference>
<evidence type="ECO:0000313" key="1">
    <source>
        <dbReference type="EMBL" id="BAC92333.1"/>
    </source>
</evidence>
<evidence type="ECO:0000313" key="2">
    <source>
        <dbReference type="Proteomes" id="UP000000557"/>
    </source>
</evidence>
<dbReference type="AlphaFoldDB" id="Q7ND44"/>
<keyword evidence="2" id="KW-1185">Reference proteome</keyword>
<accession>Q7ND44</accession>